<feature type="compositionally biased region" description="Gly residues" evidence="11">
    <location>
        <begin position="375"/>
        <end position="388"/>
    </location>
</feature>
<evidence type="ECO:0000256" key="10">
    <source>
        <dbReference type="ARBA" id="ARBA00024805"/>
    </source>
</evidence>
<evidence type="ECO:0000256" key="4">
    <source>
        <dbReference type="ARBA" id="ARBA00022481"/>
    </source>
</evidence>
<accession>A0A0J0XEP4</accession>
<dbReference type="RefSeq" id="XP_018276031.1">
    <property type="nucleotide sequence ID" value="XM_018419828.1"/>
</dbReference>
<keyword evidence="6" id="KW-0597">Phosphoprotein</keyword>
<dbReference type="OrthoDB" id="68090at2759"/>
<evidence type="ECO:0000259" key="13">
    <source>
        <dbReference type="Pfam" id="PF11566"/>
    </source>
</evidence>
<dbReference type="InterPro" id="IPR013886">
    <property type="entry name" value="PI31_Prot_C"/>
</dbReference>
<protein>
    <submittedName>
        <fullName evidence="14">Uncharacterized protein</fullName>
    </submittedName>
</protein>
<evidence type="ECO:0000256" key="5">
    <source>
        <dbReference type="ARBA" id="ARBA00022490"/>
    </source>
</evidence>
<feature type="region of interest" description="Disordered" evidence="11">
    <location>
        <begin position="67"/>
        <end position="98"/>
    </location>
</feature>
<organism evidence="14 15">
    <name type="scientific">Cutaneotrichosporon oleaginosum</name>
    <dbReference type="NCBI Taxonomy" id="879819"/>
    <lineage>
        <taxon>Eukaryota</taxon>
        <taxon>Fungi</taxon>
        <taxon>Dikarya</taxon>
        <taxon>Basidiomycota</taxon>
        <taxon>Agaricomycotina</taxon>
        <taxon>Tremellomycetes</taxon>
        <taxon>Trichosporonales</taxon>
        <taxon>Trichosporonaceae</taxon>
        <taxon>Cutaneotrichosporon</taxon>
    </lineage>
</organism>
<gene>
    <name evidence="14" type="ORF">CC85DRAFT_192105</name>
</gene>
<feature type="compositionally biased region" description="Acidic residues" evidence="11">
    <location>
        <begin position="67"/>
        <end position="76"/>
    </location>
</feature>
<reference evidence="14 15" key="1">
    <citation type="submission" date="2015-03" db="EMBL/GenBank/DDBJ databases">
        <title>Genomics and transcriptomics of the oil-accumulating basidiomycete yeast T. oleaginosus allow insights into substrate utilization and the diverse evolutionary trajectories of mating systems in fungi.</title>
        <authorList>
            <consortium name="DOE Joint Genome Institute"/>
            <person name="Kourist R."/>
            <person name="Kracht O."/>
            <person name="Bracharz F."/>
            <person name="Lipzen A."/>
            <person name="Nolan M."/>
            <person name="Ohm R."/>
            <person name="Grigoriev I."/>
            <person name="Sun S."/>
            <person name="Heitman J."/>
            <person name="Bruck T."/>
            <person name="Nowrousian M."/>
        </authorList>
    </citation>
    <scope>NUCLEOTIDE SEQUENCE [LARGE SCALE GENOMIC DNA]</scope>
    <source>
        <strain evidence="14 15">IBC0246</strain>
    </source>
</reference>
<comment type="subcellular location">
    <subcellularLocation>
        <location evidence="2">Cytoplasm</location>
    </subcellularLocation>
    <subcellularLocation>
        <location evidence="1">Endoplasmic reticulum</location>
    </subcellularLocation>
</comment>
<dbReference type="Gene3D" id="3.40.1000.30">
    <property type="match status" value="1"/>
</dbReference>
<evidence type="ECO:0000256" key="1">
    <source>
        <dbReference type="ARBA" id="ARBA00004240"/>
    </source>
</evidence>
<evidence type="ECO:0000256" key="6">
    <source>
        <dbReference type="ARBA" id="ARBA00022553"/>
    </source>
</evidence>
<dbReference type="GO" id="GO:0005783">
    <property type="term" value="C:endoplasmic reticulum"/>
    <property type="evidence" value="ECO:0007669"/>
    <property type="project" value="UniProtKB-SubCell"/>
</dbReference>
<keyword evidence="5" id="KW-0963">Cytoplasm</keyword>
<evidence type="ECO:0000313" key="15">
    <source>
        <dbReference type="Proteomes" id="UP000053611"/>
    </source>
</evidence>
<dbReference type="STRING" id="879819.A0A0J0XEP4"/>
<dbReference type="Pfam" id="PF11566">
    <property type="entry name" value="PI31_Prot_N"/>
    <property type="match status" value="1"/>
</dbReference>
<evidence type="ECO:0000313" key="14">
    <source>
        <dbReference type="EMBL" id="KLT39540.1"/>
    </source>
</evidence>
<comment type="function">
    <text evidence="10">Plays an important role in control of proteasome function. Inhibits the hydrolysis of protein and peptide substrates by the 20S proteasome. Also inhibits the activation of the proteasome by the proteasome regulatory proteins PA700 and PA28.</text>
</comment>
<evidence type="ECO:0000256" key="7">
    <source>
        <dbReference type="ARBA" id="ARBA00022824"/>
    </source>
</evidence>
<keyword evidence="8" id="KW-0647">Proteasome</keyword>
<keyword evidence="4" id="KW-0488">Methylation</keyword>
<comment type="similarity">
    <text evidence="3">Belongs to the proteasome inhibitor PI31 family.</text>
</comment>
<dbReference type="GO" id="GO:0070628">
    <property type="term" value="F:proteasome binding"/>
    <property type="evidence" value="ECO:0007669"/>
    <property type="project" value="InterPro"/>
</dbReference>
<feature type="domain" description="PI31 proteasome regulator N-terminal" evidence="13">
    <location>
        <begin position="25"/>
        <end position="211"/>
    </location>
</feature>
<name>A0A0J0XEP4_9TREE</name>
<dbReference type="InterPro" id="IPR045128">
    <property type="entry name" value="PI31-like"/>
</dbReference>
<dbReference type="GeneID" id="28980431"/>
<evidence type="ECO:0000256" key="8">
    <source>
        <dbReference type="ARBA" id="ARBA00022942"/>
    </source>
</evidence>
<dbReference type="Pfam" id="PF08577">
    <property type="entry name" value="PI31_Prot_C"/>
    <property type="match status" value="1"/>
</dbReference>
<dbReference type="Proteomes" id="UP000053611">
    <property type="component" value="Unassembled WGS sequence"/>
</dbReference>
<keyword evidence="7" id="KW-0256">Endoplasmic reticulum</keyword>
<proteinExistence type="inferred from homology"/>
<feature type="compositionally biased region" description="Low complexity" evidence="11">
    <location>
        <begin position="253"/>
        <end position="263"/>
    </location>
</feature>
<dbReference type="GO" id="GO:0000502">
    <property type="term" value="C:proteasome complex"/>
    <property type="evidence" value="ECO:0007669"/>
    <property type="project" value="UniProtKB-KW"/>
</dbReference>
<evidence type="ECO:0000259" key="12">
    <source>
        <dbReference type="Pfam" id="PF08577"/>
    </source>
</evidence>
<dbReference type="PANTHER" id="PTHR13266">
    <property type="entry name" value="PROTEASOME INHIBITOR"/>
    <property type="match status" value="1"/>
</dbReference>
<evidence type="ECO:0000256" key="11">
    <source>
        <dbReference type="SAM" id="MobiDB-lite"/>
    </source>
</evidence>
<dbReference type="PANTHER" id="PTHR13266:SF1">
    <property type="entry name" value="PROTEASOME INHIBITOR PI31 SUBUNIT"/>
    <property type="match status" value="1"/>
</dbReference>
<dbReference type="AlphaFoldDB" id="A0A0J0XEP4"/>
<feature type="domain" description="PI31 proteasome regulator C-terminal" evidence="12">
    <location>
        <begin position="265"/>
        <end position="328"/>
    </location>
</feature>
<dbReference type="GO" id="GO:0043161">
    <property type="term" value="P:proteasome-mediated ubiquitin-dependent protein catabolic process"/>
    <property type="evidence" value="ECO:0007669"/>
    <property type="project" value="InterPro"/>
</dbReference>
<keyword evidence="9" id="KW-0007">Acetylation</keyword>
<feature type="region of interest" description="Disordered" evidence="11">
    <location>
        <begin position="211"/>
        <end position="286"/>
    </location>
</feature>
<evidence type="ECO:0000256" key="3">
    <source>
        <dbReference type="ARBA" id="ARBA00006405"/>
    </source>
</evidence>
<dbReference type="GO" id="GO:0004866">
    <property type="term" value="F:endopeptidase inhibitor activity"/>
    <property type="evidence" value="ECO:0007669"/>
    <property type="project" value="InterPro"/>
</dbReference>
<feature type="region of interest" description="Disordered" evidence="11">
    <location>
        <begin position="302"/>
        <end position="388"/>
    </location>
</feature>
<evidence type="ECO:0000256" key="9">
    <source>
        <dbReference type="ARBA" id="ARBA00022990"/>
    </source>
</evidence>
<dbReference type="InterPro" id="IPR021625">
    <property type="entry name" value="PI31_Prot_N"/>
</dbReference>
<dbReference type="EMBL" id="KQ087256">
    <property type="protein sequence ID" value="KLT39540.1"/>
    <property type="molecule type" value="Genomic_DNA"/>
</dbReference>
<sequence length="416" mass="42373">MADPLDSRALLALVTSVAPSVHGSSPLPRTTDAAAALVHVIHVALDFRLAPSTPTQADVAAGAQDDLTEAAGDGDNDDARSETTTAVDPDEGPVSENVLPASWNARGEDSYMFEYRHPQSAMTFRVRVGRMGNRIQVDAMPEDGVPHTISLVVNDLLDPSAFPVPSGQAANAEGEAQAHALGFRSLDAVRTFVAQYNREIIARLIPGLQKDGYRAPQTTSAPGPSSQRDRPPQQPEPSGGPARPSPFHDPLHPAAAPAGVPAASIGHRDLDPMGGRIGPGFSRPDFDRGGGMLVDFNHPLFDGRRGGQQQGPGGSINPAGARWDPVGPGGPLGPRFPSAGGNPLGGFGVTDPEWGDEMPPPGERGPDLSGRFGPRRGGGGGGGLGGPGMGGGFGGLGGFGGGRGGGGFGGGGGMFM</sequence>
<evidence type="ECO:0000256" key="2">
    <source>
        <dbReference type="ARBA" id="ARBA00004496"/>
    </source>
</evidence>
<keyword evidence="15" id="KW-1185">Reference proteome</keyword>